<sequence length="352" mass="37502">FVGIEAPLVALPNGLEELGSRAFVLSDAHNVRVPASLIELPEEAVWTNKSLLSVEIAGAVERIGAEAFHGDIVLRNIAIPASCEVAPDAFASCTDLTDTLQEHEGDRDRPKDPLQRTARARAPLPSVPSAGGRGPGAAEDHGQRTVGLQVPPERGGGNADWVGCQPGWYGHDPPAHPGVLVPTDGGYAPHPDREIPRGSVRERLLGRPSDPLRDVQRRVKGGPGLPHEISLQPALACMLRPTSSCRRRGAGDRSECPARGHISPGGPVRGEVRRARRAAVRPRARGLEGKDGDLDPRDRSDAEAMQEEEQGRRGDLSVPVPRRLRRAAGDPERAALPDGGRGARVRAGGLRL</sequence>
<dbReference type="InterPro" id="IPR026906">
    <property type="entry name" value="LRR_5"/>
</dbReference>
<reference evidence="2 3" key="1">
    <citation type="journal article" date="2012" name="Genome Biol.">
        <title>Genome and low-iron response of an oceanic diatom adapted to chronic iron limitation.</title>
        <authorList>
            <person name="Lommer M."/>
            <person name="Specht M."/>
            <person name="Roy A.S."/>
            <person name="Kraemer L."/>
            <person name="Andreson R."/>
            <person name="Gutowska M.A."/>
            <person name="Wolf J."/>
            <person name="Bergner S.V."/>
            <person name="Schilhabel M.B."/>
            <person name="Klostermeier U.C."/>
            <person name="Beiko R.G."/>
            <person name="Rosenstiel P."/>
            <person name="Hippler M."/>
            <person name="Laroche J."/>
        </authorList>
    </citation>
    <scope>NUCLEOTIDE SEQUENCE [LARGE SCALE GENOMIC DNA]</scope>
    <source>
        <strain evidence="2 3">CCMP1005</strain>
    </source>
</reference>
<feature type="non-terminal residue" evidence="2">
    <location>
        <position position="1"/>
    </location>
</feature>
<evidence type="ECO:0000313" key="3">
    <source>
        <dbReference type="Proteomes" id="UP000266841"/>
    </source>
</evidence>
<name>K0S6E4_THAOC</name>
<evidence type="ECO:0000256" key="1">
    <source>
        <dbReference type="SAM" id="MobiDB-lite"/>
    </source>
</evidence>
<accession>K0S6E4</accession>
<feature type="compositionally biased region" description="Basic residues" evidence="1">
    <location>
        <begin position="274"/>
        <end position="284"/>
    </location>
</feature>
<dbReference type="Pfam" id="PF13306">
    <property type="entry name" value="LRR_5"/>
    <property type="match status" value="1"/>
</dbReference>
<dbReference type="EMBL" id="AGNL01019706">
    <property type="protein sequence ID" value="EJK61638.1"/>
    <property type="molecule type" value="Genomic_DNA"/>
</dbReference>
<feature type="region of interest" description="Disordered" evidence="1">
    <location>
        <begin position="244"/>
        <end position="352"/>
    </location>
</feature>
<dbReference type="Gene3D" id="3.80.10.10">
    <property type="entry name" value="Ribonuclease Inhibitor"/>
    <property type="match status" value="1"/>
</dbReference>
<proteinExistence type="predicted"/>
<dbReference type="AlphaFoldDB" id="K0S6E4"/>
<dbReference type="InterPro" id="IPR032675">
    <property type="entry name" value="LRR_dom_sf"/>
</dbReference>
<feature type="compositionally biased region" description="Basic and acidic residues" evidence="1">
    <location>
        <begin position="192"/>
        <end position="217"/>
    </location>
</feature>
<feature type="region of interest" description="Disordered" evidence="1">
    <location>
        <begin position="100"/>
        <end position="157"/>
    </location>
</feature>
<protein>
    <submittedName>
        <fullName evidence="2">Uncharacterized protein</fullName>
    </submittedName>
</protein>
<feature type="compositionally biased region" description="Basic and acidic residues" evidence="1">
    <location>
        <begin position="285"/>
        <end position="302"/>
    </location>
</feature>
<feature type="region of interest" description="Disordered" evidence="1">
    <location>
        <begin position="192"/>
        <end position="227"/>
    </location>
</feature>
<gene>
    <name evidence="2" type="ORF">THAOC_17839</name>
</gene>
<evidence type="ECO:0000313" key="2">
    <source>
        <dbReference type="EMBL" id="EJK61638.1"/>
    </source>
</evidence>
<comment type="caution">
    <text evidence="2">The sequence shown here is derived from an EMBL/GenBank/DDBJ whole genome shotgun (WGS) entry which is preliminary data.</text>
</comment>
<feature type="compositionally biased region" description="Basic and acidic residues" evidence="1">
    <location>
        <begin position="249"/>
        <end position="258"/>
    </location>
</feature>
<dbReference type="Proteomes" id="UP000266841">
    <property type="component" value="Unassembled WGS sequence"/>
</dbReference>
<feature type="compositionally biased region" description="Basic and acidic residues" evidence="1">
    <location>
        <begin position="100"/>
        <end position="114"/>
    </location>
</feature>
<organism evidence="2 3">
    <name type="scientific">Thalassiosira oceanica</name>
    <name type="common">Marine diatom</name>
    <dbReference type="NCBI Taxonomy" id="159749"/>
    <lineage>
        <taxon>Eukaryota</taxon>
        <taxon>Sar</taxon>
        <taxon>Stramenopiles</taxon>
        <taxon>Ochrophyta</taxon>
        <taxon>Bacillariophyta</taxon>
        <taxon>Coscinodiscophyceae</taxon>
        <taxon>Thalassiosirophycidae</taxon>
        <taxon>Thalassiosirales</taxon>
        <taxon>Thalassiosiraceae</taxon>
        <taxon>Thalassiosira</taxon>
    </lineage>
</organism>
<keyword evidence="3" id="KW-1185">Reference proteome</keyword>